<dbReference type="AlphaFoldDB" id="H1XS85"/>
<evidence type="ECO:0000313" key="10">
    <source>
        <dbReference type="EMBL" id="EHO40249.1"/>
    </source>
</evidence>
<keyword evidence="6" id="KW-0333">Golgi apparatus</keyword>
<dbReference type="PaxDb" id="880073-Calab_0606"/>
<dbReference type="InParanoid" id="H1XS85"/>
<keyword evidence="11" id="KW-1185">Reference proteome</keyword>
<evidence type="ECO:0000256" key="1">
    <source>
        <dbReference type="ARBA" id="ARBA00004323"/>
    </source>
</evidence>
<dbReference type="Proteomes" id="UP000004671">
    <property type="component" value="Chromosome"/>
</dbReference>
<dbReference type="Pfam" id="PF06990">
    <property type="entry name" value="Gal-3-0_sulfotr"/>
    <property type="match status" value="1"/>
</dbReference>
<evidence type="ECO:0000256" key="8">
    <source>
        <dbReference type="ARBA" id="ARBA00023180"/>
    </source>
</evidence>
<dbReference type="InterPro" id="IPR009729">
    <property type="entry name" value="Gal-3-0_sulfotransfrase"/>
</dbReference>
<gene>
    <name evidence="9" type="ORF">Cabys_3445</name>
    <name evidence="10" type="ORF">Calab_0606</name>
</gene>
<keyword evidence="5" id="KW-1133">Transmembrane helix</keyword>
<organism evidence="10 11">
    <name type="scientific">Caldithrix abyssi DSM 13497</name>
    <dbReference type="NCBI Taxonomy" id="880073"/>
    <lineage>
        <taxon>Bacteria</taxon>
        <taxon>Pseudomonadati</taxon>
        <taxon>Calditrichota</taxon>
        <taxon>Calditrichia</taxon>
        <taxon>Calditrichales</taxon>
        <taxon>Calditrichaceae</taxon>
        <taxon>Caldithrix</taxon>
    </lineage>
</organism>
<keyword evidence="8" id="KW-0325">Glycoprotein</keyword>
<dbReference type="PANTHER" id="PTHR32301:SF6">
    <property type="entry name" value="GOLVESIN-RELATED"/>
    <property type="match status" value="1"/>
</dbReference>
<comment type="subcellular location">
    <subcellularLocation>
        <location evidence="1">Golgi apparatus membrane</location>
        <topology evidence="1">Single-pass type II membrane protein</topology>
    </subcellularLocation>
</comment>
<dbReference type="GO" id="GO:0009247">
    <property type="term" value="P:glycolipid biosynthetic process"/>
    <property type="evidence" value="ECO:0007669"/>
    <property type="project" value="InterPro"/>
</dbReference>
<dbReference type="InterPro" id="IPR053259">
    <property type="entry name" value="Golvesin-related_Golgi"/>
</dbReference>
<dbReference type="HOGENOM" id="CLU_999949_0_0_0"/>
<dbReference type="InterPro" id="IPR027417">
    <property type="entry name" value="P-loop_NTPase"/>
</dbReference>
<dbReference type="GO" id="GO:0016020">
    <property type="term" value="C:membrane"/>
    <property type="evidence" value="ECO:0007669"/>
    <property type="project" value="InterPro"/>
</dbReference>
<name>H1XS85_CALAY</name>
<evidence type="ECO:0000313" key="12">
    <source>
        <dbReference type="Proteomes" id="UP000183868"/>
    </source>
</evidence>
<sequence length="278" mass="33627">MFCFVHIEKAAGITLHSIFKNNTFRYITLSPWVLRANDPENVFSTQEAKIFFKLFPYFHGFGGHTTRVYLNYEQAVGKDIVYFTFLRHPVERFISQYFYHKQIMHIDWDIQSFIQDGHFNNFMTKRICGKDDAGLAIQYLKEKFKFVGLVEQFDESLLLLKYFLRLNGYNMHYEIQNVNRQKSNQQISKETLEQIKKMNQNDLQIYEFVKKTLFPQYRKNYGPNLESDLLKFKQEQPFFRFNKMKLLFHGILRHGMYRPVEKWLHHKYGYQAQKQQLS</sequence>
<dbReference type="STRING" id="880073.Cabys_3445"/>
<evidence type="ECO:0000256" key="5">
    <source>
        <dbReference type="ARBA" id="ARBA00022989"/>
    </source>
</evidence>
<reference evidence="9 12" key="2">
    <citation type="submission" date="2016-11" db="EMBL/GenBank/DDBJ databases">
        <title>Genomic analysis of Caldithrix abyssi and proposal of a novel bacterial phylum Caldithrichaeota.</title>
        <authorList>
            <person name="Kublanov I."/>
            <person name="Sigalova O."/>
            <person name="Gavrilov S."/>
            <person name="Lebedinsky A."/>
            <person name="Ivanova N."/>
            <person name="Daum C."/>
            <person name="Reddy T."/>
            <person name="Klenk H.P."/>
            <person name="Goker M."/>
            <person name="Reva O."/>
            <person name="Miroshnichenko M."/>
            <person name="Kyprides N."/>
            <person name="Woyke T."/>
            <person name="Gelfand M."/>
        </authorList>
    </citation>
    <scope>NUCLEOTIDE SEQUENCE [LARGE SCALE GENOMIC DNA]</scope>
    <source>
        <strain evidence="9 12">LF13</strain>
    </source>
</reference>
<evidence type="ECO:0000256" key="7">
    <source>
        <dbReference type="ARBA" id="ARBA00023136"/>
    </source>
</evidence>
<protein>
    <submittedName>
        <fullName evidence="9">Sulfotransferase family protein</fullName>
    </submittedName>
</protein>
<dbReference type="Proteomes" id="UP000183868">
    <property type="component" value="Chromosome"/>
</dbReference>
<evidence type="ECO:0000313" key="11">
    <source>
        <dbReference type="Proteomes" id="UP000004671"/>
    </source>
</evidence>
<keyword evidence="4" id="KW-0735">Signal-anchor</keyword>
<dbReference type="Gene3D" id="3.40.50.300">
    <property type="entry name" value="P-loop containing nucleotide triphosphate hydrolases"/>
    <property type="match status" value="1"/>
</dbReference>
<keyword evidence="7" id="KW-0472">Membrane</keyword>
<dbReference type="PANTHER" id="PTHR32301">
    <property type="entry name" value="COUNTIN RECEPTOR CNR3-RELATED"/>
    <property type="match status" value="1"/>
</dbReference>
<dbReference type="EMBL" id="CP018099">
    <property type="protein sequence ID" value="APF20191.1"/>
    <property type="molecule type" value="Genomic_DNA"/>
</dbReference>
<keyword evidence="3" id="KW-0812">Transmembrane</keyword>
<accession>H1XS85</accession>
<dbReference type="KEGG" id="caby:Cabys_3445"/>
<evidence type="ECO:0000256" key="6">
    <source>
        <dbReference type="ARBA" id="ARBA00023034"/>
    </source>
</evidence>
<keyword evidence="2 9" id="KW-0808">Transferase</keyword>
<evidence type="ECO:0000313" key="9">
    <source>
        <dbReference type="EMBL" id="APF20191.1"/>
    </source>
</evidence>
<evidence type="ECO:0000256" key="4">
    <source>
        <dbReference type="ARBA" id="ARBA00022968"/>
    </source>
</evidence>
<reference evidence="10 11" key="1">
    <citation type="submission" date="2011-09" db="EMBL/GenBank/DDBJ databases">
        <title>The permanent draft genome of Caldithrix abyssi DSM 13497.</title>
        <authorList>
            <consortium name="US DOE Joint Genome Institute (JGI-PGF)"/>
            <person name="Lucas S."/>
            <person name="Han J."/>
            <person name="Lapidus A."/>
            <person name="Bruce D."/>
            <person name="Goodwin L."/>
            <person name="Pitluck S."/>
            <person name="Peters L."/>
            <person name="Kyrpides N."/>
            <person name="Mavromatis K."/>
            <person name="Ivanova N."/>
            <person name="Mikhailova N."/>
            <person name="Chertkov O."/>
            <person name="Detter J.C."/>
            <person name="Tapia R."/>
            <person name="Han C."/>
            <person name="Land M."/>
            <person name="Hauser L."/>
            <person name="Markowitz V."/>
            <person name="Cheng J.-F."/>
            <person name="Hugenholtz P."/>
            <person name="Woyke T."/>
            <person name="Wu D."/>
            <person name="Spring S."/>
            <person name="Brambilla E."/>
            <person name="Klenk H.-P."/>
            <person name="Eisen J.A."/>
        </authorList>
    </citation>
    <scope>NUCLEOTIDE SEQUENCE [LARGE SCALE GENOMIC DNA]</scope>
    <source>
        <strain evidence="10 11">DSM 13497</strain>
    </source>
</reference>
<dbReference type="EMBL" id="CM001402">
    <property type="protein sequence ID" value="EHO40249.1"/>
    <property type="molecule type" value="Genomic_DNA"/>
</dbReference>
<dbReference type="GO" id="GO:0001733">
    <property type="term" value="F:galactosylceramide sulfotransferase activity"/>
    <property type="evidence" value="ECO:0007669"/>
    <property type="project" value="InterPro"/>
</dbReference>
<evidence type="ECO:0000256" key="2">
    <source>
        <dbReference type="ARBA" id="ARBA00022679"/>
    </source>
</evidence>
<evidence type="ECO:0000256" key="3">
    <source>
        <dbReference type="ARBA" id="ARBA00022692"/>
    </source>
</evidence>
<proteinExistence type="predicted"/>